<dbReference type="Proteomes" id="UP000284657">
    <property type="component" value="Unassembled WGS sequence"/>
</dbReference>
<dbReference type="EMBL" id="MAYM02001275">
    <property type="protein sequence ID" value="RLN21162.1"/>
    <property type="molecule type" value="Genomic_DNA"/>
</dbReference>
<dbReference type="EMBL" id="MBDN02000272">
    <property type="protein sequence ID" value="RLN77069.1"/>
    <property type="molecule type" value="Genomic_DNA"/>
</dbReference>
<dbReference type="AlphaFoldDB" id="A0A3F2RJN5"/>
<protein>
    <recommendedName>
        <fullName evidence="9">EF-hand domain-containing protein</fullName>
    </recommendedName>
</protein>
<dbReference type="EMBL" id="JPWU03000233">
    <property type="protein sequence ID" value="KAG2521882.1"/>
    <property type="molecule type" value="Genomic_DNA"/>
</dbReference>
<dbReference type="InterPro" id="IPR011992">
    <property type="entry name" value="EF-hand-dom_pair"/>
</dbReference>
<dbReference type="Gene3D" id="1.10.238.10">
    <property type="entry name" value="EF-hand"/>
    <property type="match status" value="1"/>
</dbReference>
<keyword evidence="8" id="KW-1185">Reference proteome</keyword>
<evidence type="ECO:0000313" key="3">
    <source>
        <dbReference type="EMBL" id="RLN48947.1"/>
    </source>
</evidence>
<dbReference type="EMBL" id="MBAD02002234">
    <property type="protein sequence ID" value="RLN48947.1"/>
    <property type="molecule type" value="Genomic_DNA"/>
</dbReference>
<dbReference type="Proteomes" id="UP000277300">
    <property type="component" value="Unassembled WGS sequence"/>
</dbReference>
<reference evidence="1" key="3">
    <citation type="submission" date="2020-06" db="EMBL/GenBank/DDBJ databases">
        <authorList>
            <person name="Studholme D.J."/>
        </authorList>
    </citation>
    <scope>NUCLEOTIDE SEQUENCE</scope>
    <source>
        <strain evidence="1">NZFS 3630</strain>
    </source>
</reference>
<evidence type="ECO:0000313" key="4">
    <source>
        <dbReference type="EMBL" id="RLN58165.1"/>
    </source>
</evidence>
<evidence type="ECO:0000313" key="8">
    <source>
        <dbReference type="Proteomes" id="UP000285624"/>
    </source>
</evidence>
<evidence type="ECO:0000313" key="6">
    <source>
        <dbReference type="Proteomes" id="UP000277300"/>
    </source>
</evidence>
<name>A0A3F2RJN5_9STRA</name>
<dbReference type="Proteomes" id="UP000285624">
    <property type="component" value="Unassembled WGS sequence"/>
</dbReference>
<proteinExistence type="predicted"/>
<evidence type="ECO:0000313" key="1">
    <source>
        <dbReference type="EMBL" id="KAG2521882.1"/>
    </source>
</evidence>
<evidence type="ECO:0000313" key="2">
    <source>
        <dbReference type="EMBL" id="RLN21162.1"/>
    </source>
</evidence>
<reference evidence="1" key="1">
    <citation type="journal article" date="2015" name="Genom Data">
        <title>Genome sequences of six Phytophthora species associated with forests in New Zealand.</title>
        <authorList>
            <person name="Studholme D.J."/>
            <person name="McDougal R.L."/>
            <person name="Sambles C."/>
            <person name="Hansen E."/>
            <person name="Hardy G."/>
            <person name="Grant M."/>
            <person name="Ganley R.J."/>
            <person name="Williams N.M."/>
        </authorList>
    </citation>
    <scope>NUCLEOTIDE SEQUENCE</scope>
    <source>
        <strain evidence="1">NZFS 3630</strain>
    </source>
</reference>
<dbReference type="Proteomes" id="UP000792063">
    <property type="component" value="Unassembled WGS sequence"/>
</dbReference>
<evidence type="ECO:0000313" key="5">
    <source>
        <dbReference type="EMBL" id="RLN77069.1"/>
    </source>
</evidence>
<dbReference type="OrthoDB" id="191686at2759"/>
<sequence>MGITISQPVDGSNNKDSVLAVAAVADITQFSLVQLQALQAIWYSNGSAEDGDLASREADLSCNEFEEALNSVQFAASDWAIFDRLFVLLDRTGDERIIAVQFLIAVSLLLRGSLEVKLQGAFQFAQDAEGSPDEGVSPQGLRFALTTLAATAGFFGDPYVPLDDVNRVVQDAFCASTSCTCEELVKAVADHPLVQQYAYTIPDVNDDE</sequence>
<reference evidence="6 7" key="2">
    <citation type="submission" date="2018-07" db="EMBL/GenBank/DDBJ databases">
        <title>Genome sequencing of oomycete isolates from Chile give support for New Zealand origin for Phytophthora kernoviae and make available the first Nothophytophthora sp. genome.</title>
        <authorList>
            <person name="Studholme D.J."/>
            <person name="Sanfuentes E."/>
            <person name="Panda P."/>
            <person name="Hill R."/>
            <person name="Sambles C."/>
            <person name="Grant M."/>
            <person name="Williams N.M."/>
            <person name="Mcdougal R.L."/>
        </authorList>
    </citation>
    <scope>NUCLEOTIDE SEQUENCE [LARGE SCALE GENOMIC DNA]</scope>
    <source>
        <strain evidence="2">Chile2</strain>
        <strain evidence="5">Chile4</strain>
        <strain evidence="4">Chile6</strain>
        <strain evidence="3">Chile7</strain>
    </source>
</reference>
<dbReference type="Proteomes" id="UP000285883">
    <property type="component" value="Unassembled WGS sequence"/>
</dbReference>
<accession>A0A3F2RJN5</accession>
<dbReference type="EMBL" id="MBDO02000274">
    <property type="protein sequence ID" value="RLN58165.1"/>
    <property type="molecule type" value="Genomic_DNA"/>
</dbReference>
<evidence type="ECO:0000313" key="7">
    <source>
        <dbReference type="Proteomes" id="UP000284657"/>
    </source>
</evidence>
<dbReference type="STRING" id="325452.A0A3F2RJN5"/>
<evidence type="ECO:0008006" key="9">
    <source>
        <dbReference type="Google" id="ProtNLM"/>
    </source>
</evidence>
<dbReference type="SUPFAM" id="SSF47473">
    <property type="entry name" value="EF-hand"/>
    <property type="match status" value="1"/>
</dbReference>
<organism evidence="4 6">
    <name type="scientific">Phytophthora kernoviae</name>
    <dbReference type="NCBI Taxonomy" id="325452"/>
    <lineage>
        <taxon>Eukaryota</taxon>
        <taxon>Sar</taxon>
        <taxon>Stramenopiles</taxon>
        <taxon>Oomycota</taxon>
        <taxon>Peronosporomycetes</taxon>
        <taxon>Peronosporales</taxon>
        <taxon>Peronosporaceae</taxon>
        <taxon>Phytophthora</taxon>
    </lineage>
</organism>
<comment type="caution">
    <text evidence="4">The sequence shown here is derived from an EMBL/GenBank/DDBJ whole genome shotgun (WGS) entry which is preliminary data.</text>
</comment>
<gene>
    <name evidence="2" type="ORF">BBI17_007043</name>
    <name evidence="3" type="ORF">BBJ29_008171</name>
    <name evidence="5" type="ORF">BBO99_00007053</name>
    <name evidence="4" type="ORF">BBP00_00007141</name>
    <name evidence="1" type="ORF">JM18_006369</name>
</gene>